<protein>
    <submittedName>
        <fullName evidence="2">Uncharacterized protein</fullName>
    </submittedName>
</protein>
<name>A0A1I4SDE7_9HYPH</name>
<dbReference type="EMBL" id="FOTK01000041">
    <property type="protein sequence ID" value="SFM62354.1"/>
    <property type="molecule type" value="Genomic_DNA"/>
</dbReference>
<feature type="compositionally biased region" description="Low complexity" evidence="1">
    <location>
        <begin position="46"/>
        <end position="61"/>
    </location>
</feature>
<proteinExistence type="predicted"/>
<gene>
    <name evidence="2" type="ORF">SAMN05192568_104157</name>
</gene>
<feature type="region of interest" description="Disordered" evidence="1">
    <location>
        <begin position="16"/>
        <end position="74"/>
    </location>
</feature>
<keyword evidence="3" id="KW-1185">Reference proteome</keyword>
<evidence type="ECO:0000313" key="3">
    <source>
        <dbReference type="Proteomes" id="UP000199048"/>
    </source>
</evidence>
<sequence length="303" mass="32114">MDLASILSEGIEAASACQKPPRKTAAVPAVPGQEADSGNGQVIENIAISRSSRSSRPSIAPHGSDQSEAAQACAGAGAGVRARGWLAECREQREQREQPAGSDTYSSRSLSLKRELRGETGTEALPEGPTAAPPVPLPPTFDERAAFLEYECGLSRTAAEAQARSEIRRAEIELLLPVPPVSGPLLPTNDGLALWRAGLGRLHPERLPCPDYRPGEWAQVYARAVAFLDTFGETAEALGWTAVRLFGVHPKAGIVRVDACGGLVLGVGGAVRAITNTDIRFGHLTHRRLPGQPAGVPIWEFGR</sequence>
<dbReference type="AlphaFoldDB" id="A0A1I4SDE7"/>
<evidence type="ECO:0000256" key="1">
    <source>
        <dbReference type="SAM" id="MobiDB-lite"/>
    </source>
</evidence>
<evidence type="ECO:0000313" key="2">
    <source>
        <dbReference type="EMBL" id="SFM62354.1"/>
    </source>
</evidence>
<organism evidence="2 3">
    <name type="scientific">Methylobacterium pseudosasicola</name>
    <dbReference type="NCBI Taxonomy" id="582667"/>
    <lineage>
        <taxon>Bacteria</taxon>
        <taxon>Pseudomonadati</taxon>
        <taxon>Pseudomonadota</taxon>
        <taxon>Alphaproteobacteria</taxon>
        <taxon>Hyphomicrobiales</taxon>
        <taxon>Methylobacteriaceae</taxon>
        <taxon>Methylobacterium</taxon>
    </lineage>
</organism>
<dbReference type="Proteomes" id="UP000199048">
    <property type="component" value="Unassembled WGS sequence"/>
</dbReference>
<dbReference type="STRING" id="582667.SAMN05192568_104157"/>
<dbReference type="RefSeq" id="WP_244537327.1">
    <property type="nucleotide sequence ID" value="NZ_FOTK01000041.1"/>
</dbReference>
<accession>A0A1I4SDE7</accession>
<feature type="region of interest" description="Disordered" evidence="1">
    <location>
        <begin position="91"/>
        <end position="112"/>
    </location>
</feature>
<reference evidence="3" key="1">
    <citation type="submission" date="2016-10" db="EMBL/GenBank/DDBJ databases">
        <authorList>
            <person name="Varghese N."/>
            <person name="Submissions S."/>
        </authorList>
    </citation>
    <scope>NUCLEOTIDE SEQUENCE [LARGE SCALE GENOMIC DNA]</scope>
    <source>
        <strain evidence="3">BL36</strain>
    </source>
</reference>